<dbReference type="AlphaFoldDB" id="A0LJU7"/>
<dbReference type="EMBL" id="CP000478">
    <property type="protein sequence ID" value="ABK17699.1"/>
    <property type="molecule type" value="Genomic_DNA"/>
</dbReference>
<evidence type="ECO:0000313" key="1">
    <source>
        <dbReference type="EMBL" id="ABK17699.1"/>
    </source>
</evidence>
<accession>A0LJU7</accession>
<sequence>MNREHTHAVVLRVRGNAVFLPLVTSFVELSAGAFGLGKKEALGLTLAAEEIFTHLCGVMGAKGGEVRVRCRTHGHYVRADFSFPAVDFDVRAFNLTAKVSPADDRCEDEMGLVLASRAVDRLNVTHARERGLRLTLIKEKAYPKTEADIPLSSRPLQQFSIRPPERDELKVLALLTGKYYRREGLPGFFDYPGKLVDMVGGGEYHALAALGPAGEIGGGILWCWAGSKTVEFYGPYVFEQEPNTRMRNALLDAAISTIARTPAVGLLNRCPPPDFPQEYFEPLGGIPLLSEDGTVLEQRAWFRLMHEDPGAVAWVHPELEEFVRGEFKRLVLPREVRMVRDEGETANAHSLLSADFDRPQKTVTLKPVWPGRDAGENVAGHVALLRCEGLRDVFFALDLGQSWQAVFTPHVLARGFVPRLLLPYAAEGDMVVFQLQV</sequence>
<proteinExistence type="predicted"/>
<dbReference type="RefSeq" id="WP_011698869.1">
    <property type="nucleotide sequence ID" value="NC_008554.1"/>
</dbReference>
<evidence type="ECO:0000313" key="2">
    <source>
        <dbReference type="Proteomes" id="UP000001784"/>
    </source>
</evidence>
<organism evidence="1 2">
    <name type="scientific">Syntrophobacter fumaroxidans (strain DSM 10017 / MPOB)</name>
    <dbReference type="NCBI Taxonomy" id="335543"/>
    <lineage>
        <taxon>Bacteria</taxon>
        <taxon>Pseudomonadati</taxon>
        <taxon>Thermodesulfobacteriota</taxon>
        <taxon>Syntrophobacteria</taxon>
        <taxon>Syntrophobacterales</taxon>
        <taxon>Syntrophobacteraceae</taxon>
        <taxon>Syntrophobacter</taxon>
    </lineage>
</organism>
<evidence type="ECO:0008006" key="3">
    <source>
        <dbReference type="Google" id="ProtNLM"/>
    </source>
</evidence>
<name>A0LJU7_SYNFM</name>
<gene>
    <name evidence="1" type="ordered locus">Sfum_2016</name>
</gene>
<dbReference type="OrthoDB" id="5416105at2"/>
<dbReference type="STRING" id="335543.Sfum_2016"/>
<dbReference type="Proteomes" id="UP000001784">
    <property type="component" value="Chromosome"/>
</dbReference>
<keyword evidence="2" id="KW-1185">Reference proteome</keyword>
<protein>
    <recommendedName>
        <fullName evidence="3">Anti-sigma regulatory factor, serine/threonine protein kinase</fullName>
    </recommendedName>
</protein>
<dbReference type="KEGG" id="sfu:Sfum_2016"/>
<dbReference type="HOGENOM" id="CLU_622191_0_0_7"/>
<dbReference type="eggNOG" id="COG2172">
    <property type="taxonomic scope" value="Bacteria"/>
</dbReference>
<reference evidence="1 2" key="1">
    <citation type="submission" date="2006-10" db="EMBL/GenBank/DDBJ databases">
        <title>Complete sequence of Syntrophobacter fumaroxidans MPOB.</title>
        <authorList>
            <consortium name="US DOE Joint Genome Institute"/>
            <person name="Copeland A."/>
            <person name="Lucas S."/>
            <person name="Lapidus A."/>
            <person name="Barry K."/>
            <person name="Detter J.C."/>
            <person name="Glavina del Rio T."/>
            <person name="Hammon N."/>
            <person name="Israni S."/>
            <person name="Pitluck S."/>
            <person name="Goltsman E.G."/>
            <person name="Martinez M."/>
            <person name="Schmutz J."/>
            <person name="Larimer F."/>
            <person name="Land M."/>
            <person name="Hauser L."/>
            <person name="Kyrpides N."/>
            <person name="Kim E."/>
            <person name="Boone D.R."/>
            <person name="Brockman F."/>
            <person name="Culley D."/>
            <person name="Ferry J."/>
            <person name="Gunsalus R."/>
            <person name="McInerney M.J."/>
            <person name="Morrison M."/>
            <person name="Plugge C."/>
            <person name="Rohlin L."/>
            <person name="Scholten J."/>
            <person name="Sieber J."/>
            <person name="Stams A.J.M."/>
            <person name="Worm P."/>
            <person name="Henstra A.M."/>
            <person name="Richardson P."/>
        </authorList>
    </citation>
    <scope>NUCLEOTIDE SEQUENCE [LARGE SCALE GENOMIC DNA]</scope>
    <source>
        <strain evidence="2">DSM 10017 / MPOB</strain>
    </source>
</reference>
<dbReference type="InParanoid" id="A0LJU7"/>